<protein>
    <submittedName>
        <fullName evidence="2">Uncharacterized protein</fullName>
    </submittedName>
</protein>
<organism evidence="2 3">
    <name type="scientific">Nesidiocoris tenuis</name>
    <dbReference type="NCBI Taxonomy" id="355587"/>
    <lineage>
        <taxon>Eukaryota</taxon>
        <taxon>Metazoa</taxon>
        <taxon>Ecdysozoa</taxon>
        <taxon>Arthropoda</taxon>
        <taxon>Hexapoda</taxon>
        <taxon>Insecta</taxon>
        <taxon>Pterygota</taxon>
        <taxon>Neoptera</taxon>
        <taxon>Paraneoptera</taxon>
        <taxon>Hemiptera</taxon>
        <taxon>Heteroptera</taxon>
        <taxon>Panheteroptera</taxon>
        <taxon>Cimicomorpha</taxon>
        <taxon>Miridae</taxon>
        <taxon>Dicyphina</taxon>
        <taxon>Nesidiocoris</taxon>
    </lineage>
</organism>
<dbReference type="EMBL" id="AP028910">
    <property type="protein sequence ID" value="BES90912.1"/>
    <property type="molecule type" value="Genomic_DNA"/>
</dbReference>
<evidence type="ECO:0000313" key="3">
    <source>
        <dbReference type="Proteomes" id="UP001307889"/>
    </source>
</evidence>
<gene>
    <name evidence="2" type="ORF">NTJ_03718</name>
</gene>
<proteinExistence type="predicted"/>
<evidence type="ECO:0000313" key="2">
    <source>
        <dbReference type="EMBL" id="BES90912.1"/>
    </source>
</evidence>
<feature type="compositionally biased region" description="Basic residues" evidence="1">
    <location>
        <begin position="28"/>
        <end position="39"/>
    </location>
</feature>
<accession>A0ABN7AF55</accession>
<feature type="region of interest" description="Disordered" evidence="1">
    <location>
        <begin position="1"/>
        <end position="101"/>
    </location>
</feature>
<dbReference type="Proteomes" id="UP001307889">
    <property type="component" value="Chromosome 2"/>
</dbReference>
<sequence>MERAARPSGRRAAVAPPIGTTYSAPSGGRRRADRPRGPRRSAITTRAPRPPVRSTDSRSATDARLTIGNIATSRKPFIADRPRKPFIADRPRKPFIADRPRKPFIAVPMTAA</sequence>
<name>A0ABN7AF55_9HEMI</name>
<keyword evidence="3" id="KW-1185">Reference proteome</keyword>
<feature type="compositionally biased region" description="Basic and acidic residues" evidence="1">
    <location>
        <begin position="77"/>
        <end position="101"/>
    </location>
</feature>
<evidence type="ECO:0000256" key="1">
    <source>
        <dbReference type="SAM" id="MobiDB-lite"/>
    </source>
</evidence>
<reference evidence="2 3" key="1">
    <citation type="submission" date="2023-09" db="EMBL/GenBank/DDBJ databases">
        <title>Nesidiocoris tenuis whole genome shotgun sequence.</title>
        <authorList>
            <person name="Shibata T."/>
            <person name="Shimoda M."/>
            <person name="Kobayashi T."/>
            <person name="Uehara T."/>
        </authorList>
    </citation>
    <scope>NUCLEOTIDE SEQUENCE [LARGE SCALE GENOMIC DNA]</scope>
    <source>
        <strain evidence="2 3">Japan</strain>
    </source>
</reference>